<evidence type="ECO:0000313" key="1">
    <source>
        <dbReference type="Proteomes" id="UP000504606"/>
    </source>
</evidence>
<dbReference type="RefSeq" id="XP_052126086.1">
    <property type="nucleotide sequence ID" value="XM_052270126.1"/>
</dbReference>
<dbReference type="GeneID" id="127749952"/>
<evidence type="ECO:0000313" key="2">
    <source>
        <dbReference type="RefSeq" id="XP_052126086.1"/>
    </source>
</evidence>
<protein>
    <submittedName>
        <fullName evidence="2">Uncharacterized protein LOC127749952</fullName>
    </submittedName>
</protein>
<proteinExistence type="predicted"/>
<reference evidence="2" key="1">
    <citation type="submission" date="2025-08" db="UniProtKB">
        <authorList>
            <consortium name="RefSeq"/>
        </authorList>
    </citation>
    <scope>IDENTIFICATION</scope>
    <source>
        <tissue evidence="2">Whole organism</tissue>
    </source>
</reference>
<gene>
    <name evidence="2" type="primary">LOC127749952</name>
</gene>
<organism evidence="1 2">
    <name type="scientific">Frankliniella occidentalis</name>
    <name type="common">Western flower thrips</name>
    <name type="synonym">Euthrips occidentalis</name>
    <dbReference type="NCBI Taxonomy" id="133901"/>
    <lineage>
        <taxon>Eukaryota</taxon>
        <taxon>Metazoa</taxon>
        <taxon>Ecdysozoa</taxon>
        <taxon>Arthropoda</taxon>
        <taxon>Hexapoda</taxon>
        <taxon>Insecta</taxon>
        <taxon>Pterygota</taxon>
        <taxon>Neoptera</taxon>
        <taxon>Paraneoptera</taxon>
        <taxon>Thysanoptera</taxon>
        <taxon>Terebrantia</taxon>
        <taxon>Thripoidea</taxon>
        <taxon>Thripidae</taxon>
        <taxon>Frankliniella</taxon>
    </lineage>
</organism>
<dbReference type="KEGG" id="foc:127749952"/>
<accession>A0A9C6U298</accession>
<keyword evidence="1" id="KW-1185">Reference proteome</keyword>
<name>A0A9C6U298_FRAOC</name>
<dbReference type="Proteomes" id="UP000504606">
    <property type="component" value="Unplaced"/>
</dbReference>
<sequence length="121" mass="13665">MRDEHWESLLRGYIDVVHATLRASGCDDPEDIYSLDLLKEQLKRMSVPALCIQPLMRSFLTADDEDVEEARKGMAAPEPTASIALRTTPKLIEEYIGLIENVIGWGWFPTVEDVDRCAAED</sequence>
<dbReference type="AlphaFoldDB" id="A0A9C6U298"/>